<comment type="caution">
    <text evidence="2">The sequence shown here is derived from an EMBL/GenBank/DDBJ whole genome shotgun (WGS) entry which is preliminary data.</text>
</comment>
<protein>
    <submittedName>
        <fullName evidence="2">Uncharacterized protein</fullName>
    </submittedName>
</protein>
<proteinExistence type="predicted"/>
<name>A0AAD3Y8J5_NEPGR</name>
<dbReference type="EMBL" id="BSYO01000041">
    <property type="protein sequence ID" value="GMH31830.1"/>
    <property type="molecule type" value="Genomic_DNA"/>
</dbReference>
<reference evidence="2" key="1">
    <citation type="submission" date="2023-05" db="EMBL/GenBank/DDBJ databases">
        <title>Nepenthes gracilis genome sequencing.</title>
        <authorList>
            <person name="Fukushima K."/>
        </authorList>
    </citation>
    <scope>NUCLEOTIDE SEQUENCE</scope>
    <source>
        <strain evidence="2">SING2019-196</strain>
    </source>
</reference>
<dbReference type="AlphaFoldDB" id="A0AAD3Y8J5"/>
<accession>A0AAD3Y8J5</accession>
<evidence type="ECO:0000256" key="1">
    <source>
        <dbReference type="SAM" id="MobiDB-lite"/>
    </source>
</evidence>
<evidence type="ECO:0000313" key="2">
    <source>
        <dbReference type="EMBL" id="GMH31830.1"/>
    </source>
</evidence>
<gene>
    <name evidence="2" type="ORF">Nepgr_033674</name>
</gene>
<evidence type="ECO:0000313" key="3">
    <source>
        <dbReference type="Proteomes" id="UP001279734"/>
    </source>
</evidence>
<feature type="region of interest" description="Disordered" evidence="1">
    <location>
        <begin position="102"/>
        <end position="124"/>
    </location>
</feature>
<sequence length="124" mass="13068">MHQHQEGRAKSDTIKMLQLIAVAHPTNENGIRSSPRSVVDAKLAGSVSISNTLAALQNAEDDFLPVCLEGNIVDVAQGGPESALGSGAEVVEAELASQAPSIDVGVSRIESPKEQDVPCPRWQE</sequence>
<keyword evidence="3" id="KW-1185">Reference proteome</keyword>
<organism evidence="2 3">
    <name type="scientific">Nepenthes gracilis</name>
    <name type="common">Slender pitcher plant</name>
    <dbReference type="NCBI Taxonomy" id="150966"/>
    <lineage>
        <taxon>Eukaryota</taxon>
        <taxon>Viridiplantae</taxon>
        <taxon>Streptophyta</taxon>
        <taxon>Embryophyta</taxon>
        <taxon>Tracheophyta</taxon>
        <taxon>Spermatophyta</taxon>
        <taxon>Magnoliopsida</taxon>
        <taxon>eudicotyledons</taxon>
        <taxon>Gunneridae</taxon>
        <taxon>Pentapetalae</taxon>
        <taxon>Caryophyllales</taxon>
        <taxon>Nepenthaceae</taxon>
        <taxon>Nepenthes</taxon>
    </lineage>
</organism>
<dbReference type="Proteomes" id="UP001279734">
    <property type="component" value="Unassembled WGS sequence"/>
</dbReference>